<dbReference type="GO" id="GO:0015833">
    <property type="term" value="P:peptide transport"/>
    <property type="evidence" value="ECO:0007669"/>
    <property type="project" value="UniProtKB-KW"/>
</dbReference>
<dbReference type="InterPro" id="IPR030678">
    <property type="entry name" value="Peptide/Ni-bd"/>
</dbReference>
<organism evidence="8 9">
    <name type="scientific">Carnobacterium divergens</name>
    <name type="common">Lactobacillus divergens</name>
    <dbReference type="NCBI Taxonomy" id="2748"/>
    <lineage>
        <taxon>Bacteria</taxon>
        <taxon>Bacillati</taxon>
        <taxon>Bacillota</taxon>
        <taxon>Bacilli</taxon>
        <taxon>Lactobacillales</taxon>
        <taxon>Carnobacteriaceae</taxon>
        <taxon>Carnobacterium</taxon>
    </lineage>
</organism>
<evidence type="ECO:0000313" key="9">
    <source>
        <dbReference type="Proteomes" id="UP000297938"/>
    </source>
</evidence>
<dbReference type="Pfam" id="PF00496">
    <property type="entry name" value="SBP_bac_5"/>
    <property type="match status" value="1"/>
</dbReference>
<keyword evidence="5" id="KW-0653">Protein transport</keyword>
<comment type="caution">
    <text evidence="8">The sequence shown here is derived from an EMBL/GenBank/DDBJ whole genome shotgun (WGS) entry which is preliminary data.</text>
</comment>
<dbReference type="GO" id="GO:1904680">
    <property type="term" value="F:peptide transmembrane transporter activity"/>
    <property type="evidence" value="ECO:0007669"/>
    <property type="project" value="TreeGrafter"/>
</dbReference>
<dbReference type="InterPro" id="IPR039424">
    <property type="entry name" value="SBP_5"/>
</dbReference>
<keyword evidence="3" id="KW-0813">Transport</keyword>
<dbReference type="SUPFAM" id="SSF53850">
    <property type="entry name" value="Periplasmic binding protein-like II"/>
    <property type="match status" value="1"/>
</dbReference>
<protein>
    <submittedName>
        <fullName evidence="8">Peptide ABC transporter substrate-binding protein</fullName>
    </submittedName>
</protein>
<dbReference type="AlphaFoldDB" id="A0A7Z8CZD9"/>
<dbReference type="Gene3D" id="3.90.76.10">
    <property type="entry name" value="Dipeptide-binding Protein, Domain 1"/>
    <property type="match status" value="1"/>
</dbReference>
<dbReference type="GO" id="GO:0043190">
    <property type="term" value="C:ATP-binding cassette (ABC) transporter complex"/>
    <property type="evidence" value="ECO:0007669"/>
    <property type="project" value="InterPro"/>
</dbReference>
<evidence type="ECO:0000313" key="8">
    <source>
        <dbReference type="EMBL" id="TFJ27738.1"/>
    </source>
</evidence>
<evidence type="ECO:0000256" key="2">
    <source>
        <dbReference type="ARBA" id="ARBA00005695"/>
    </source>
</evidence>
<keyword evidence="4 6" id="KW-0732">Signal</keyword>
<gene>
    <name evidence="8" type="ORF">CKN69_04980</name>
</gene>
<dbReference type="PIRSF" id="PIRSF002741">
    <property type="entry name" value="MppA"/>
    <property type="match status" value="1"/>
</dbReference>
<dbReference type="FunFam" id="3.90.76.10:FF:000001">
    <property type="entry name" value="Oligopeptide ABC transporter substrate-binding protein"/>
    <property type="match status" value="1"/>
</dbReference>
<evidence type="ECO:0000256" key="6">
    <source>
        <dbReference type="SAM" id="SignalP"/>
    </source>
</evidence>
<feature type="signal peptide" evidence="6">
    <location>
        <begin position="1"/>
        <end position="18"/>
    </location>
</feature>
<evidence type="ECO:0000256" key="4">
    <source>
        <dbReference type="ARBA" id="ARBA00022729"/>
    </source>
</evidence>
<evidence type="ECO:0000256" key="5">
    <source>
        <dbReference type="ARBA" id="ARBA00022856"/>
    </source>
</evidence>
<dbReference type="Gene3D" id="3.40.190.10">
    <property type="entry name" value="Periplasmic binding protein-like II"/>
    <property type="match status" value="1"/>
</dbReference>
<dbReference type="PROSITE" id="PS51257">
    <property type="entry name" value="PROKAR_LIPOPROTEIN"/>
    <property type="match status" value="1"/>
</dbReference>
<sequence>MKLKKVGLGILLFSVVLAVGCSNTADDKSKNSTKKDQSGKNLADEQVLNLVEIAELPTGDPALATDTVSFTVFNQVMEGLYRLDKKNHPVPALAKEKVTTSKDGLTYTFKLRDDSVWSNGDKVTANDFVFAWKRVVDPKTSAPYAYLFEGIKNAKSIMEEGADPATLGVEAVNDFEFKVTMETPVPYFVSLMAFPTFFPQNEKFVTEQKDKYGTSSDAMLSNGPFVFKGWEGTNLSWKYEKNPTYWDKKNVYLDTINVEVIKETATALNLYDADKLDLVLLTGEYAKQYQGDSEYDVETEARSAYMQYNQLRNGQKTPLANENMRQAIAASYDKKLLTEEILANGSKALTGFVPPSLASNPKTDEDFRKESGNYLPYDKKAAKKYFDAAKKELGTEKFEIDLIADDDETNKKISAFLKDQIETSLPGVTIKIRSLPFKVRLEMATNQDYDLQQGGWGADFADPVNFIDLQQTNSPYNRASYSNAKYDQLLEDSKTIHATDPEARWNDLLAAEKILLDEAGISPMFQRAGATLQKSYVKDVYNHQVGAKYTYKNAYIEAH</sequence>
<dbReference type="InterPro" id="IPR000914">
    <property type="entry name" value="SBP_5_dom"/>
</dbReference>
<feature type="domain" description="Solute-binding protein family 5" evidence="7">
    <location>
        <begin position="89"/>
        <end position="475"/>
    </location>
</feature>
<feature type="chain" id="PRO_5039533105" evidence="6">
    <location>
        <begin position="19"/>
        <end position="559"/>
    </location>
</feature>
<name>A0A7Z8CZD9_CARDV</name>
<dbReference type="EMBL" id="NRPP01000009">
    <property type="protein sequence ID" value="TFJ27738.1"/>
    <property type="molecule type" value="Genomic_DNA"/>
</dbReference>
<dbReference type="PANTHER" id="PTHR30290">
    <property type="entry name" value="PERIPLASMIC BINDING COMPONENT OF ABC TRANSPORTER"/>
    <property type="match status" value="1"/>
</dbReference>
<accession>A0A7Z8CZD9</accession>
<dbReference type="PANTHER" id="PTHR30290:SF10">
    <property type="entry name" value="PERIPLASMIC OLIGOPEPTIDE-BINDING PROTEIN-RELATED"/>
    <property type="match status" value="1"/>
</dbReference>
<proteinExistence type="inferred from homology"/>
<dbReference type="RefSeq" id="WP_135025851.1">
    <property type="nucleotide sequence ID" value="NZ_JBFUWK010000004.1"/>
</dbReference>
<comment type="subcellular location">
    <subcellularLocation>
        <location evidence="1">Cell envelope</location>
    </subcellularLocation>
</comment>
<dbReference type="GO" id="GO:0030288">
    <property type="term" value="C:outer membrane-bounded periplasmic space"/>
    <property type="evidence" value="ECO:0007669"/>
    <property type="project" value="UniProtKB-ARBA"/>
</dbReference>
<dbReference type="Proteomes" id="UP000297938">
    <property type="component" value="Unassembled WGS sequence"/>
</dbReference>
<evidence type="ECO:0000256" key="1">
    <source>
        <dbReference type="ARBA" id="ARBA00004196"/>
    </source>
</evidence>
<dbReference type="FunFam" id="3.10.105.10:FF:000001">
    <property type="entry name" value="Oligopeptide ABC transporter, oligopeptide-binding protein"/>
    <property type="match status" value="1"/>
</dbReference>
<dbReference type="CDD" id="cd08504">
    <property type="entry name" value="PBP2_OppA"/>
    <property type="match status" value="1"/>
</dbReference>
<dbReference type="Gene3D" id="3.10.105.10">
    <property type="entry name" value="Dipeptide-binding Protein, Domain 3"/>
    <property type="match status" value="1"/>
</dbReference>
<keyword evidence="5" id="KW-0571">Peptide transport</keyword>
<reference evidence="8 9" key="1">
    <citation type="journal article" date="2018" name="Int. J. Food Microbiol.">
        <title>Growth of Carnobacterium spp. isolated from chilled vacuum-packaged meat under relevant acidic conditions.</title>
        <authorList>
            <person name="Zhang P."/>
            <person name="Badoni M."/>
            <person name="Ganzle M."/>
            <person name="Yang X."/>
        </authorList>
    </citation>
    <scope>NUCLEOTIDE SEQUENCE [LARGE SCALE GENOMIC DNA]</scope>
    <source>
        <strain evidence="8 9">B2</strain>
    </source>
</reference>
<comment type="similarity">
    <text evidence="2">Belongs to the bacterial solute-binding protein 5 family.</text>
</comment>
<evidence type="ECO:0000259" key="7">
    <source>
        <dbReference type="Pfam" id="PF00496"/>
    </source>
</evidence>
<evidence type="ECO:0000256" key="3">
    <source>
        <dbReference type="ARBA" id="ARBA00022448"/>
    </source>
</evidence>